<evidence type="ECO:0000313" key="3">
    <source>
        <dbReference type="Proteomes" id="UP001595909"/>
    </source>
</evidence>
<evidence type="ECO:0000256" key="1">
    <source>
        <dbReference type="SAM" id="Phobius"/>
    </source>
</evidence>
<feature type="transmembrane region" description="Helical" evidence="1">
    <location>
        <begin position="104"/>
        <end position="125"/>
    </location>
</feature>
<feature type="transmembrane region" description="Helical" evidence="1">
    <location>
        <begin position="132"/>
        <end position="150"/>
    </location>
</feature>
<dbReference type="PANTHER" id="PTHR37314">
    <property type="entry name" value="SLR0142 PROTEIN"/>
    <property type="match status" value="1"/>
</dbReference>
<keyword evidence="1" id="KW-0472">Membrane</keyword>
<protein>
    <submittedName>
        <fullName evidence="2">YoaK family protein</fullName>
    </submittedName>
</protein>
<gene>
    <name evidence="2" type="ORF">ACFPEL_05520</name>
</gene>
<comment type="caution">
    <text evidence="2">The sequence shown here is derived from an EMBL/GenBank/DDBJ whole genome shotgun (WGS) entry which is preliminary data.</text>
</comment>
<feature type="transmembrane region" description="Helical" evidence="1">
    <location>
        <begin position="186"/>
        <end position="205"/>
    </location>
</feature>
<dbReference type="PANTHER" id="PTHR37314:SF4">
    <property type="entry name" value="UPF0700 TRANSMEMBRANE PROTEIN YOAK"/>
    <property type="match status" value="1"/>
</dbReference>
<dbReference type="EMBL" id="JBHSIM010000010">
    <property type="protein sequence ID" value="MFC4831863.1"/>
    <property type="molecule type" value="Genomic_DNA"/>
</dbReference>
<feature type="transmembrane region" description="Helical" evidence="1">
    <location>
        <begin position="53"/>
        <end position="84"/>
    </location>
</feature>
<name>A0ABV9RDQ1_9PSEU</name>
<dbReference type="Proteomes" id="UP001595909">
    <property type="component" value="Unassembled WGS sequence"/>
</dbReference>
<feature type="transmembrane region" description="Helical" evidence="1">
    <location>
        <begin position="20"/>
        <end position="41"/>
    </location>
</feature>
<dbReference type="InterPro" id="IPR010699">
    <property type="entry name" value="DUF1275"/>
</dbReference>
<keyword evidence="3" id="KW-1185">Reference proteome</keyword>
<organism evidence="2 3">
    <name type="scientific">Actinomycetospora chibensis</name>
    <dbReference type="NCBI Taxonomy" id="663606"/>
    <lineage>
        <taxon>Bacteria</taxon>
        <taxon>Bacillati</taxon>
        <taxon>Actinomycetota</taxon>
        <taxon>Actinomycetes</taxon>
        <taxon>Pseudonocardiales</taxon>
        <taxon>Pseudonocardiaceae</taxon>
        <taxon>Actinomycetospora</taxon>
    </lineage>
</organism>
<dbReference type="RefSeq" id="WP_274191844.1">
    <property type="nucleotide sequence ID" value="NZ_BAABHN010000010.1"/>
</dbReference>
<feature type="transmembrane region" description="Helical" evidence="1">
    <location>
        <begin position="211"/>
        <end position="229"/>
    </location>
</feature>
<keyword evidence="1" id="KW-0812">Transmembrane</keyword>
<proteinExistence type="predicted"/>
<keyword evidence="1" id="KW-1133">Transmembrane helix</keyword>
<reference evidence="3" key="1">
    <citation type="journal article" date="2019" name="Int. J. Syst. Evol. Microbiol.">
        <title>The Global Catalogue of Microorganisms (GCM) 10K type strain sequencing project: providing services to taxonomists for standard genome sequencing and annotation.</title>
        <authorList>
            <consortium name="The Broad Institute Genomics Platform"/>
            <consortium name="The Broad Institute Genome Sequencing Center for Infectious Disease"/>
            <person name="Wu L."/>
            <person name="Ma J."/>
        </authorList>
    </citation>
    <scope>NUCLEOTIDE SEQUENCE [LARGE SCALE GENOMIC DNA]</scope>
    <source>
        <strain evidence="3">CCUG 50347</strain>
    </source>
</reference>
<accession>A0ABV9RDQ1</accession>
<sequence>MTVGPALRGAFIDDRDGPLPAMLLALTVLAGVVDAVSILALDRVFVSSMTGNLVFIGIGLAGVEGFSVVSPLVSLGSFVVGVLAGAWICRRSGGHRGRAVRNVTVYKAVLALPVTVLVLAVGDVLPAGVRTLVIVLLAASMGGQLALIRYLKVPDLLTVVLTLTMTGVLTERGAGRGDPKVIRRGLALVAFTVGVLAGALLVRLVSVGAALTLGLAIILGVGLTIHLLSRREGAWATPR</sequence>
<evidence type="ECO:0000313" key="2">
    <source>
        <dbReference type="EMBL" id="MFC4831863.1"/>
    </source>
</evidence>
<dbReference type="Pfam" id="PF06912">
    <property type="entry name" value="DUF1275"/>
    <property type="match status" value="1"/>
</dbReference>